<sequence>MGLFLKECCCGEILKFIIEKLIGWEGARLLRDWRAGETLISETFECGSPPAPRKASTWNGKQQLSQNNNVYENSLFYIY</sequence>
<proteinExistence type="predicted"/>
<dbReference type="KEGG" id="far:ABE41_014435"/>
<dbReference type="STRING" id="255247.ABE41_014435"/>
<name>A0A1B1Z6V7_9BACL</name>
<organism evidence="1 2">
    <name type="scientific">Fictibacillus arsenicus</name>
    <dbReference type="NCBI Taxonomy" id="255247"/>
    <lineage>
        <taxon>Bacteria</taxon>
        <taxon>Bacillati</taxon>
        <taxon>Bacillota</taxon>
        <taxon>Bacilli</taxon>
        <taxon>Bacillales</taxon>
        <taxon>Fictibacillaceae</taxon>
        <taxon>Fictibacillus</taxon>
    </lineage>
</organism>
<dbReference type="AlphaFoldDB" id="A0A1B1Z6V7"/>
<evidence type="ECO:0000313" key="1">
    <source>
        <dbReference type="EMBL" id="ANX13203.1"/>
    </source>
</evidence>
<evidence type="ECO:0000313" key="2">
    <source>
        <dbReference type="Proteomes" id="UP000077412"/>
    </source>
</evidence>
<protein>
    <submittedName>
        <fullName evidence="1">Uncharacterized protein</fullName>
    </submittedName>
</protein>
<gene>
    <name evidence="1" type="ORF">ABE41_014435</name>
</gene>
<accession>A0A1B1Z6V7</accession>
<dbReference type="EMBL" id="CP016761">
    <property type="protein sequence ID" value="ANX13203.1"/>
    <property type="molecule type" value="Genomic_DNA"/>
</dbReference>
<reference evidence="1 2" key="1">
    <citation type="submission" date="2016-08" db="EMBL/GenBank/DDBJ databases">
        <title>Complete genome sequence of Fictibacillus arsenicus G25-54, a strain with toxicity to nematodes and a potential arsenic-resistance activity.</title>
        <authorList>
            <person name="Zheng Z."/>
        </authorList>
    </citation>
    <scope>NUCLEOTIDE SEQUENCE [LARGE SCALE GENOMIC DNA]</scope>
    <source>
        <strain evidence="1 2">G25-54</strain>
    </source>
</reference>
<keyword evidence="2" id="KW-1185">Reference proteome</keyword>
<dbReference type="Proteomes" id="UP000077412">
    <property type="component" value="Chromosome"/>
</dbReference>